<dbReference type="Proteomes" id="UP000010802">
    <property type="component" value="Chromosome"/>
</dbReference>
<protein>
    <submittedName>
        <fullName evidence="2">Uncharacterized protein</fullName>
    </submittedName>
</protein>
<organism evidence="2 3">
    <name type="scientific">Tepidanaerobacter acetatoxydans (strain DSM 21804 / JCM 16047 / Re1)</name>
    <dbReference type="NCBI Taxonomy" id="1209989"/>
    <lineage>
        <taxon>Bacteria</taxon>
        <taxon>Bacillati</taxon>
        <taxon>Bacillota</taxon>
        <taxon>Clostridia</taxon>
        <taxon>Thermosediminibacterales</taxon>
        <taxon>Tepidanaerobacteraceae</taxon>
        <taxon>Tepidanaerobacter</taxon>
    </lineage>
</organism>
<dbReference type="RefSeq" id="WP_013778612.1">
    <property type="nucleotide sequence ID" value="NC_015519.1"/>
</dbReference>
<dbReference type="OrthoDB" id="47603at2"/>
<gene>
    <name evidence="2" type="ordered locus">TEPIRE1_1658</name>
</gene>
<dbReference type="KEGG" id="tep:TepRe1_1544"/>
<keyword evidence="1" id="KW-0812">Transmembrane</keyword>
<accession>L0S3I5</accession>
<dbReference type="STRING" id="1209989.TepRe1_1544"/>
<dbReference type="CDD" id="cd09846">
    <property type="entry name" value="DUF1312"/>
    <property type="match status" value="1"/>
</dbReference>
<dbReference type="KEGG" id="tae:TepiRe1_1658"/>
<dbReference type="InterPro" id="IPR038690">
    <property type="entry name" value="NusG_2_sf"/>
</dbReference>
<evidence type="ECO:0000313" key="3">
    <source>
        <dbReference type="Proteomes" id="UP000010802"/>
    </source>
</evidence>
<feature type="transmembrane region" description="Helical" evidence="1">
    <location>
        <begin position="7"/>
        <end position="27"/>
    </location>
</feature>
<dbReference type="EMBL" id="HF563609">
    <property type="protein sequence ID" value="CCP26438.1"/>
    <property type="molecule type" value="Genomic_DNA"/>
</dbReference>
<reference evidence="3" key="1">
    <citation type="journal article" date="2013" name="Genome Announc.">
        <title>First genome sequence of a syntrophic acetate-oxidizing bacterium, Tepidanaerobacter acetatoxydans strain Re1.</title>
        <authorList>
            <person name="Manzoor S."/>
            <person name="Bongcam-Rudloff E."/>
            <person name="Schnurer A."/>
            <person name="Muller B."/>
        </authorList>
    </citation>
    <scope>NUCLEOTIDE SEQUENCE [LARGE SCALE GENOMIC DNA]</scope>
    <source>
        <strain evidence="3">Re1</strain>
    </source>
</reference>
<dbReference type="eggNOG" id="COG5341">
    <property type="taxonomic scope" value="Bacteria"/>
</dbReference>
<evidence type="ECO:0000313" key="2">
    <source>
        <dbReference type="EMBL" id="CCP26438.1"/>
    </source>
</evidence>
<dbReference type="PATRIC" id="fig|1209989.3.peg.1905"/>
<accession>F4LW21</accession>
<evidence type="ECO:0000256" key="1">
    <source>
        <dbReference type="SAM" id="Phobius"/>
    </source>
</evidence>
<dbReference type="AlphaFoldDB" id="F4LW21"/>
<sequence>MITKGDKLLIIFVLMLAFIIFTGFQIYGFTDDKTYVLIEIDGKLYQKISLGENGPNLRLTIPVAHGKSIVEINRNKVRMQYSDCPDRDCVRQGWISRPGQMIVCLPNKLVLKIEGSKPAKDEVDAVSF</sequence>
<name>F4LW21_TEPAE</name>
<keyword evidence="1" id="KW-1133">Transmembrane helix</keyword>
<dbReference type="HOGENOM" id="CLU_130936_1_2_9"/>
<proteinExistence type="predicted"/>
<keyword evidence="3" id="KW-1185">Reference proteome</keyword>
<keyword evidence="1" id="KW-0472">Membrane</keyword>
<dbReference type="Pfam" id="PF07009">
    <property type="entry name" value="NusG_II"/>
    <property type="match status" value="1"/>
</dbReference>
<dbReference type="Gene3D" id="2.60.320.10">
    <property type="entry name" value="N-utilization substance G protein NusG, insert domain"/>
    <property type="match status" value="1"/>
</dbReference>